<protein>
    <submittedName>
        <fullName evidence="1">Uncharacterized protein</fullName>
    </submittedName>
</protein>
<comment type="caution">
    <text evidence="1">The sequence shown here is derived from an EMBL/GenBank/DDBJ whole genome shotgun (WGS) entry which is preliminary data.</text>
</comment>
<evidence type="ECO:0000313" key="2">
    <source>
        <dbReference type="Proteomes" id="UP000735302"/>
    </source>
</evidence>
<keyword evidence="2" id="KW-1185">Reference proteome</keyword>
<dbReference type="EMBL" id="BLXT01008494">
    <property type="protein sequence ID" value="GFO49616.1"/>
    <property type="molecule type" value="Genomic_DNA"/>
</dbReference>
<name>A0AAV4E0I9_9GAST</name>
<dbReference type="AlphaFoldDB" id="A0AAV4E0I9"/>
<sequence>MDWNVGSPYLRHTLVLSPHHSTSSSSSTAADARLCRDGLHNPQKPKLHEWGLYLELSNHTYLRSGCDQEVLSSVLSEGRTERLTYGVMRIVMLRFVVGT</sequence>
<accession>A0AAV4E0I9</accession>
<gene>
    <name evidence="1" type="ORF">PoB_007612100</name>
</gene>
<organism evidence="1 2">
    <name type="scientific">Plakobranchus ocellatus</name>
    <dbReference type="NCBI Taxonomy" id="259542"/>
    <lineage>
        <taxon>Eukaryota</taxon>
        <taxon>Metazoa</taxon>
        <taxon>Spiralia</taxon>
        <taxon>Lophotrochozoa</taxon>
        <taxon>Mollusca</taxon>
        <taxon>Gastropoda</taxon>
        <taxon>Heterobranchia</taxon>
        <taxon>Euthyneura</taxon>
        <taxon>Panpulmonata</taxon>
        <taxon>Sacoglossa</taxon>
        <taxon>Placobranchoidea</taxon>
        <taxon>Plakobranchidae</taxon>
        <taxon>Plakobranchus</taxon>
    </lineage>
</organism>
<evidence type="ECO:0000313" key="1">
    <source>
        <dbReference type="EMBL" id="GFO49616.1"/>
    </source>
</evidence>
<reference evidence="1 2" key="1">
    <citation type="journal article" date="2021" name="Elife">
        <title>Chloroplast acquisition without the gene transfer in kleptoplastic sea slugs, Plakobranchus ocellatus.</title>
        <authorList>
            <person name="Maeda T."/>
            <person name="Takahashi S."/>
            <person name="Yoshida T."/>
            <person name="Shimamura S."/>
            <person name="Takaki Y."/>
            <person name="Nagai Y."/>
            <person name="Toyoda A."/>
            <person name="Suzuki Y."/>
            <person name="Arimoto A."/>
            <person name="Ishii H."/>
            <person name="Satoh N."/>
            <person name="Nishiyama T."/>
            <person name="Hasebe M."/>
            <person name="Maruyama T."/>
            <person name="Minagawa J."/>
            <person name="Obokata J."/>
            <person name="Shigenobu S."/>
        </authorList>
    </citation>
    <scope>NUCLEOTIDE SEQUENCE [LARGE SCALE GENOMIC DNA]</scope>
</reference>
<dbReference type="Proteomes" id="UP000735302">
    <property type="component" value="Unassembled WGS sequence"/>
</dbReference>
<proteinExistence type="predicted"/>